<dbReference type="PANTHER" id="PTHR37534:SF46">
    <property type="entry name" value="ZN(II)2CYS6 TRANSCRIPTION FACTOR (EUROFUNG)"/>
    <property type="match status" value="1"/>
</dbReference>
<dbReference type="PROSITE" id="PS00463">
    <property type="entry name" value="ZN2_CY6_FUNGAL_1"/>
    <property type="match status" value="1"/>
</dbReference>
<dbReference type="SMART" id="SM00066">
    <property type="entry name" value="GAL4"/>
    <property type="match status" value="1"/>
</dbReference>
<proteinExistence type="predicted"/>
<evidence type="ECO:0000256" key="1">
    <source>
        <dbReference type="ARBA" id="ARBA00004123"/>
    </source>
</evidence>
<dbReference type="InterPro" id="IPR001138">
    <property type="entry name" value="Zn2Cys6_DnaBD"/>
</dbReference>
<dbReference type="Gene3D" id="4.10.240.10">
    <property type="entry name" value="Zn(2)-C6 fungal-type DNA-binding domain"/>
    <property type="match status" value="1"/>
</dbReference>
<evidence type="ECO:0000313" key="6">
    <source>
        <dbReference type="Proteomes" id="UP000738349"/>
    </source>
</evidence>
<reference evidence="5" key="1">
    <citation type="journal article" date="2021" name="Nat. Commun.">
        <title>Genetic determinants of endophytism in the Arabidopsis root mycobiome.</title>
        <authorList>
            <person name="Mesny F."/>
            <person name="Miyauchi S."/>
            <person name="Thiergart T."/>
            <person name="Pickel B."/>
            <person name="Atanasova L."/>
            <person name="Karlsson M."/>
            <person name="Huettel B."/>
            <person name="Barry K.W."/>
            <person name="Haridas S."/>
            <person name="Chen C."/>
            <person name="Bauer D."/>
            <person name="Andreopoulos W."/>
            <person name="Pangilinan J."/>
            <person name="LaButti K."/>
            <person name="Riley R."/>
            <person name="Lipzen A."/>
            <person name="Clum A."/>
            <person name="Drula E."/>
            <person name="Henrissat B."/>
            <person name="Kohler A."/>
            <person name="Grigoriev I.V."/>
            <person name="Martin F.M."/>
            <person name="Hacquard S."/>
        </authorList>
    </citation>
    <scope>NUCLEOTIDE SEQUENCE</scope>
    <source>
        <strain evidence="5">MPI-CAGE-AT-0147</strain>
    </source>
</reference>
<dbReference type="SUPFAM" id="SSF57701">
    <property type="entry name" value="Zn2/Cys6 DNA-binding domain"/>
    <property type="match status" value="1"/>
</dbReference>
<dbReference type="OrthoDB" id="187139at2759"/>
<dbReference type="EMBL" id="JAGMUV010000024">
    <property type="protein sequence ID" value="KAH7121461.1"/>
    <property type="molecule type" value="Genomic_DNA"/>
</dbReference>
<gene>
    <name evidence="5" type="ORF">EDB81DRAFT_666194</name>
</gene>
<dbReference type="PROSITE" id="PS50048">
    <property type="entry name" value="ZN2_CY6_FUNGAL_2"/>
    <property type="match status" value="1"/>
</dbReference>
<dbReference type="AlphaFoldDB" id="A0A9P9DLN4"/>
<feature type="region of interest" description="Disordered" evidence="3">
    <location>
        <begin position="64"/>
        <end position="94"/>
    </location>
</feature>
<dbReference type="InterPro" id="IPR021858">
    <property type="entry name" value="Fun_TF"/>
</dbReference>
<dbReference type="Pfam" id="PF11951">
    <property type="entry name" value="Fungal_trans_2"/>
    <property type="match status" value="1"/>
</dbReference>
<evidence type="ECO:0000256" key="3">
    <source>
        <dbReference type="SAM" id="MobiDB-lite"/>
    </source>
</evidence>
<keyword evidence="6" id="KW-1185">Reference proteome</keyword>
<dbReference type="InterPro" id="IPR036864">
    <property type="entry name" value="Zn2-C6_fun-type_DNA-bd_sf"/>
</dbReference>
<sequence length="528" mass="59105">MMEQDQIQSRRGAPFPTKYRRGYSRSKSGCLGCRARRKKCDATKPNCATCSRINQVCIWPSAENSRQRRVRPDTESKGSLQDEPSSDQPAAKRESWETVFRSIELGMSFSTPKPFSPQPSLAYGHVSHLSAVSRPFYQQYLDFTADMLSRGPSKDGNPFITYILPLAMSDSLVMECVLAIGGAHLSVNDPTARRLEVATRNHYACILAGLKTALSNQMAERVNDQGMPRKTWQVLLTLLLLCVFEGIQGDTHGAVYHHLKASRQYIALMLVSSAIPETSEPEHVRGFLLELYTSLALKLAITPRGLLQDQPIVLDPFLRSLAFLDGYKSRGFLLGFGQRIFEIIPDIAQLVEARRLEEDRDGVKSTSLVPSYKRLLARLQAIDPYSDEVEGLRPQQERAAATGIYQNALIMYLHSAFHVDMLADPELANELEMRINSTIPLSLSLYFNSSPFRRAMLWPAVQIASCCRRKDHMEGFRLALNKDTRAGGGVKAGARVIQLLWDDPDPQAFGPRGVTYIMKKHGLSFSMC</sequence>
<organism evidence="5 6">
    <name type="scientific">Dactylonectria macrodidyma</name>
    <dbReference type="NCBI Taxonomy" id="307937"/>
    <lineage>
        <taxon>Eukaryota</taxon>
        <taxon>Fungi</taxon>
        <taxon>Dikarya</taxon>
        <taxon>Ascomycota</taxon>
        <taxon>Pezizomycotina</taxon>
        <taxon>Sordariomycetes</taxon>
        <taxon>Hypocreomycetidae</taxon>
        <taxon>Hypocreales</taxon>
        <taxon>Nectriaceae</taxon>
        <taxon>Dactylonectria</taxon>
    </lineage>
</organism>
<dbReference type="GO" id="GO:0005634">
    <property type="term" value="C:nucleus"/>
    <property type="evidence" value="ECO:0007669"/>
    <property type="project" value="UniProtKB-SubCell"/>
</dbReference>
<dbReference type="Pfam" id="PF00172">
    <property type="entry name" value="Zn_clus"/>
    <property type="match status" value="1"/>
</dbReference>
<dbReference type="GO" id="GO:0008270">
    <property type="term" value="F:zinc ion binding"/>
    <property type="evidence" value="ECO:0007669"/>
    <property type="project" value="InterPro"/>
</dbReference>
<protein>
    <submittedName>
        <fullName evidence="5">Fungal-specific transcription factor domain-containing protein</fullName>
    </submittedName>
</protein>
<comment type="caution">
    <text evidence="5">The sequence shown here is derived from an EMBL/GenBank/DDBJ whole genome shotgun (WGS) entry which is preliminary data.</text>
</comment>
<accession>A0A9P9DLN4</accession>
<comment type="subcellular location">
    <subcellularLocation>
        <location evidence="1">Nucleus</location>
    </subcellularLocation>
</comment>
<dbReference type="GO" id="GO:0000981">
    <property type="term" value="F:DNA-binding transcription factor activity, RNA polymerase II-specific"/>
    <property type="evidence" value="ECO:0007669"/>
    <property type="project" value="InterPro"/>
</dbReference>
<feature type="compositionally biased region" description="Polar residues" evidence="3">
    <location>
        <begin position="77"/>
        <end position="88"/>
    </location>
</feature>
<dbReference type="CDD" id="cd00067">
    <property type="entry name" value="GAL4"/>
    <property type="match status" value="1"/>
</dbReference>
<dbReference type="PANTHER" id="PTHR37534">
    <property type="entry name" value="TRANSCRIPTIONAL ACTIVATOR PROTEIN UGA3"/>
    <property type="match status" value="1"/>
</dbReference>
<dbReference type="Proteomes" id="UP000738349">
    <property type="component" value="Unassembled WGS sequence"/>
</dbReference>
<keyword evidence="2" id="KW-0539">Nucleus</keyword>
<evidence type="ECO:0000256" key="2">
    <source>
        <dbReference type="ARBA" id="ARBA00023242"/>
    </source>
</evidence>
<feature type="domain" description="Zn(2)-C6 fungal-type" evidence="4">
    <location>
        <begin position="29"/>
        <end position="59"/>
    </location>
</feature>
<evidence type="ECO:0000313" key="5">
    <source>
        <dbReference type="EMBL" id="KAH7121461.1"/>
    </source>
</evidence>
<feature type="region of interest" description="Disordered" evidence="3">
    <location>
        <begin position="1"/>
        <end position="28"/>
    </location>
</feature>
<evidence type="ECO:0000259" key="4">
    <source>
        <dbReference type="PROSITE" id="PS50048"/>
    </source>
</evidence>
<name>A0A9P9DLN4_9HYPO</name>